<organism evidence="1 2">
    <name type="scientific">Planctopirus ephydatiae</name>
    <dbReference type="NCBI Taxonomy" id="2528019"/>
    <lineage>
        <taxon>Bacteria</taxon>
        <taxon>Pseudomonadati</taxon>
        <taxon>Planctomycetota</taxon>
        <taxon>Planctomycetia</taxon>
        <taxon>Planctomycetales</taxon>
        <taxon>Planctomycetaceae</taxon>
        <taxon>Planctopirus</taxon>
    </lineage>
</organism>
<gene>
    <name evidence="1" type="ORF">Spb1_23430</name>
</gene>
<proteinExistence type="predicted"/>
<dbReference type="AlphaFoldDB" id="A0A518GP55"/>
<protein>
    <submittedName>
        <fullName evidence="1">Uncharacterized protein</fullName>
    </submittedName>
</protein>
<evidence type="ECO:0000313" key="2">
    <source>
        <dbReference type="Proteomes" id="UP000315349"/>
    </source>
</evidence>
<keyword evidence="2" id="KW-1185">Reference proteome</keyword>
<reference evidence="1 2" key="1">
    <citation type="submission" date="2019-02" db="EMBL/GenBank/DDBJ databases">
        <title>Deep-cultivation of Planctomycetes and their phenomic and genomic characterization uncovers novel biology.</title>
        <authorList>
            <person name="Wiegand S."/>
            <person name="Jogler M."/>
            <person name="Boedeker C."/>
            <person name="Pinto D."/>
            <person name="Vollmers J."/>
            <person name="Rivas-Marin E."/>
            <person name="Kohn T."/>
            <person name="Peeters S.H."/>
            <person name="Heuer A."/>
            <person name="Rast P."/>
            <person name="Oberbeckmann S."/>
            <person name="Bunk B."/>
            <person name="Jeske O."/>
            <person name="Meyerdierks A."/>
            <person name="Storesund J.E."/>
            <person name="Kallscheuer N."/>
            <person name="Luecker S."/>
            <person name="Lage O.M."/>
            <person name="Pohl T."/>
            <person name="Merkel B.J."/>
            <person name="Hornburger P."/>
            <person name="Mueller R.-W."/>
            <person name="Bruemmer F."/>
            <person name="Labrenz M."/>
            <person name="Spormann A.M."/>
            <person name="Op den Camp H."/>
            <person name="Overmann J."/>
            <person name="Amann R."/>
            <person name="Jetten M.S.M."/>
            <person name="Mascher T."/>
            <person name="Medema M.H."/>
            <person name="Devos D.P."/>
            <person name="Kaster A.-K."/>
            <person name="Ovreas L."/>
            <person name="Rohde M."/>
            <person name="Galperin M.Y."/>
            <person name="Jogler C."/>
        </authorList>
    </citation>
    <scope>NUCLEOTIDE SEQUENCE [LARGE SCALE GENOMIC DNA]</scope>
    <source>
        <strain evidence="1 2">Spb1</strain>
    </source>
</reference>
<dbReference type="RefSeq" id="WP_145299765.1">
    <property type="nucleotide sequence ID" value="NZ_CP036299.1"/>
</dbReference>
<dbReference type="Proteomes" id="UP000315349">
    <property type="component" value="Chromosome"/>
</dbReference>
<evidence type="ECO:0000313" key="1">
    <source>
        <dbReference type="EMBL" id="QDV30410.1"/>
    </source>
</evidence>
<dbReference type="KEGG" id="peh:Spb1_23430"/>
<sequence>MSKRTFWQNFHTRRAWLSRCAAAMAGCGFSIRQTMGNAHAQDEIRQRVRAHRPEMRWIENESIKLGVDLNLGGAITWLSTTHHPENMVNNWDWGRQIQMSFYAGPAKFRVEGKEVAPAWADFPWNPVQAGDHFGNASKTIAFEQDMHSLKVTAIPMQWSLNGAPCECQVVSTIQLDRHQVRIINQLENQRTDATFYPARDQELPAVYLTGNFNRLISYRGQTPWTHDAWEEIEHHPQPGEFPWLRLYGSEGWIALVDQTGYGCGLWQSNNPTFLGGIADHRGVKERRESPRSGVGTHDFLTGYLASVRPEHLEAGTRYVYETRLVLGSIDEIRTSISKLADQSGLPHWSFEKDRQGWTWQGSQSAIHACKTLPEGKEVLSGVVTCGAVHLVSPPCVWQLAKSRRLTASLQLESTQPVRLNLYWQHPGDREFMPGQMVSTIFRKVNQGQNQTGSSGFEQIEWELPDTNGIAEKSLVSRLRISFAPTDHSTQLPVKIQSIRAMTVQ</sequence>
<accession>A0A518GP55</accession>
<dbReference type="OrthoDB" id="187419at2"/>
<name>A0A518GP55_9PLAN</name>
<dbReference type="EMBL" id="CP036299">
    <property type="protein sequence ID" value="QDV30410.1"/>
    <property type="molecule type" value="Genomic_DNA"/>
</dbReference>